<organism evidence="2 3">
    <name type="scientific">Nocardioides szechwanensis</name>
    <dbReference type="NCBI Taxonomy" id="1005944"/>
    <lineage>
        <taxon>Bacteria</taxon>
        <taxon>Bacillati</taxon>
        <taxon>Actinomycetota</taxon>
        <taxon>Actinomycetes</taxon>
        <taxon>Propionibacteriales</taxon>
        <taxon>Nocardioidaceae</taxon>
        <taxon>Nocardioides</taxon>
    </lineage>
</organism>
<dbReference type="RefSeq" id="WP_091025614.1">
    <property type="nucleotide sequence ID" value="NZ_BKAE01000025.1"/>
</dbReference>
<dbReference type="Gene3D" id="2.120.10.30">
    <property type="entry name" value="TolB, C-terminal domain"/>
    <property type="match status" value="1"/>
</dbReference>
<dbReference type="STRING" id="1005944.SAMN05192576_2992"/>
<feature type="signal peptide" evidence="1">
    <location>
        <begin position="1"/>
        <end position="24"/>
    </location>
</feature>
<dbReference type="EMBL" id="FNIC01000005">
    <property type="protein sequence ID" value="SDN92245.1"/>
    <property type="molecule type" value="Genomic_DNA"/>
</dbReference>
<dbReference type="OrthoDB" id="2633250at2"/>
<dbReference type="InterPro" id="IPR011042">
    <property type="entry name" value="6-blade_b-propeller_TolB-like"/>
</dbReference>
<dbReference type="Proteomes" id="UP000199004">
    <property type="component" value="Unassembled WGS sequence"/>
</dbReference>
<dbReference type="AlphaFoldDB" id="A0A1H0FC81"/>
<evidence type="ECO:0000256" key="1">
    <source>
        <dbReference type="SAM" id="SignalP"/>
    </source>
</evidence>
<dbReference type="SUPFAM" id="SSF63829">
    <property type="entry name" value="Calcium-dependent phosphotriesterase"/>
    <property type="match status" value="1"/>
</dbReference>
<keyword evidence="1" id="KW-0732">Signal</keyword>
<reference evidence="2 3" key="1">
    <citation type="submission" date="2016-10" db="EMBL/GenBank/DDBJ databases">
        <authorList>
            <person name="de Groot N.N."/>
        </authorList>
    </citation>
    <scope>NUCLEOTIDE SEQUENCE [LARGE SCALE GENOMIC DNA]</scope>
    <source>
        <strain evidence="2 3">CGMCC 1.11147</strain>
    </source>
</reference>
<name>A0A1H0FC81_9ACTN</name>
<proteinExistence type="predicted"/>
<feature type="chain" id="PRO_5039552562" evidence="1">
    <location>
        <begin position="25"/>
        <end position="348"/>
    </location>
</feature>
<gene>
    <name evidence="2" type="ORF">SAMN05192576_2992</name>
</gene>
<protein>
    <submittedName>
        <fullName evidence="2">Sugar lactone lactonase YvrE</fullName>
    </submittedName>
</protein>
<sequence>MRRLLTALSCGVLGAGLLAGPAPVAEGAPPKWKTTVFAKVPSPGYPAYVHKQRNGRVYAGTYIAKDSTQASRVFEWTAGGMLLRSWPVPHQDLAADHGVQVANQTRDGRLILLETSRSSVMTLNPKTGKFRRIAKIPGGGVPNYATWGPQNALYVTDYSDGVIWKISRRGKVTRWFDSTALDGVEFGTTGIVYRPGRRDFLISQQTSASGGSLPSNGHLFRLTTREGGRAGALSTLWTSGPGELPDGFGIGRSGHVYIAMAGLTAQLVELSATGTELDRFPDTPFTGENGSPIPFDTPCSATFSGTKVLVANQSAVQGDASHQAVLAVEVGERGRPPYLPKKATFPLR</sequence>
<evidence type="ECO:0000313" key="2">
    <source>
        <dbReference type="EMBL" id="SDN92245.1"/>
    </source>
</evidence>
<evidence type="ECO:0000313" key="3">
    <source>
        <dbReference type="Proteomes" id="UP000199004"/>
    </source>
</evidence>
<keyword evidence="3" id="KW-1185">Reference proteome</keyword>
<accession>A0A1H0FC81</accession>